<gene>
    <name evidence="1" type="ORF">BPOR_0251g00150</name>
</gene>
<accession>A0A4Z1KRM8</accession>
<sequence>MSKSLKKSPPSLLDFAQQWPVMESICSGLSFRDIVSLSRTSKQFSTLPETMSRTQLNISSILKPFVKDPEALRLKMAQTNTNIVGNTALDFLTGPYD</sequence>
<reference evidence="1 2" key="1">
    <citation type="submission" date="2017-12" db="EMBL/GenBank/DDBJ databases">
        <title>Comparative genomics of Botrytis spp.</title>
        <authorList>
            <person name="Valero-Jimenez C.A."/>
            <person name="Tapia P."/>
            <person name="Veloso J."/>
            <person name="Silva-Moreno E."/>
            <person name="Staats M."/>
            <person name="Valdes J.H."/>
            <person name="Van Kan J.A.L."/>
        </authorList>
    </citation>
    <scope>NUCLEOTIDE SEQUENCE [LARGE SCALE GENOMIC DNA]</scope>
    <source>
        <strain evidence="1 2">MUCL3349</strain>
    </source>
</reference>
<evidence type="ECO:0008006" key="3">
    <source>
        <dbReference type="Google" id="ProtNLM"/>
    </source>
</evidence>
<keyword evidence="2" id="KW-1185">Reference proteome</keyword>
<name>A0A4Z1KRM8_9HELO</name>
<protein>
    <recommendedName>
        <fullName evidence="3">F-box domain-containing protein</fullName>
    </recommendedName>
</protein>
<dbReference type="AlphaFoldDB" id="A0A4Z1KRM8"/>
<proteinExistence type="predicted"/>
<comment type="caution">
    <text evidence="1">The sequence shown here is derived from an EMBL/GenBank/DDBJ whole genome shotgun (WGS) entry which is preliminary data.</text>
</comment>
<evidence type="ECO:0000313" key="1">
    <source>
        <dbReference type="EMBL" id="TGO87094.1"/>
    </source>
</evidence>
<dbReference type="Proteomes" id="UP000297280">
    <property type="component" value="Unassembled WGS sequence"/>
</dbReference>
<dbReference type="CDD" id="cd09917">
    <property type="entry name" value="F-box_SF"/>
    <property type="match status" value="1"/>
</dbReference>
<evidence type="ECO:0000313" key="2">
    <source>
        <dbReference type="Proteomes" id="UP000297280"/>
    </source>
</evidence>
<organism evidence="1 2">
    <name type="scientific">Botrytis porri</name>
    <dbReference type="NCBI Taxonomy" id="87229"/>
    <lineage>
        <taxon>Eukaryota</taxon>
        <taxon>Fungi</taxon>
        <taxon>Dikarya</taxon>
        <taxon>Ascomycota</taxon>
        <taxon>Pezizomycotina</taxon>
        <taxon>Leotiomycetes</taxon>
        <taxon>Helotiales</taxon>
        <taxon>Sclerotiniaceae</taxon>
        <taxon>Botrytis</taxon>
    </lineage>
</organism>
<dbReference type="EMBL" id="PQXO01000251">
    <property type="protein sequence ID" value="TGO87094.1"/>
    <property type="molecule type" value="Genomic_DNA"/>
</dbReference>